<dbReference type="EMBL" id="LGUC01000001">
    <property type="protein sequence ID" value="KPN30135.1"/>
    <property type="molecule type" value="Genomic_DNA"/>
</dbReference>
<name>A0A0P7G9W4_9EURY</name>
<organism evidence="1 2">
    <name type="scientific">Halolamina pelagica</name>
    <dbReference type="NCBI Taxonomy" id="699431"/>
    <lineage>
        <taxon>Archaea</taxon>
        <taxon>Methanobacteriati</taxon>
        <taxon>Methanobacteriota</taxon>
        <taxon>Stenosarchaea group</taxon>
        <taxon>Halobacteria</taxon>
        <taxon>Halobacteriales</taxon>
        <taxon>Haloferacaceae</taxon>
    </lineage>
</organism>
<proteinExistence type="predicted"/>
<comment type="caution">
    <text evidence="1">The sequence shown here is derived from an EMBL/GenBank/DDBJ whole genome shotgun (WGS) entry which is preliminary data.</text>
</comment>
<evidence type="ECO:0000313" key="2">
    <source>
        <dbReference type="Proteomes" id="UP000050535"/>
    </source>
</evidence>
<dbReference type="Proteomes" id="UP000050535">
    <property type="component" value="Unassembled WGS sequence"/>
</dbReference>
<accession>A0A0P7G9W4</accession>
<protein>
    <submittedName>
        <fullName evidence="1">Uncharacterized protein</fullName>
    </submittedName>
</protein>
<keyword evidence="2" id="KW-1185">Reference proteome</keyword>
<dbReference type="AlphaFoldDB" id="A0A0P7G9W4"/>
<evidence type="ECO:0000313" key="1">
    <source>
        <dbReference type="EMBL" id="KPN30135.1"/>
    </source>
</evidence>
<sequence length="313" mass="32049">MAGDAAVEQREAGERLVDASLLLGRQRVTADELGVEVDREADAGLVRRSRVLLGVEVLAGEEQPLLHPEGVPGAQPAGLAVERRPDRLGVVGVTEDLDAVLAGVARPGDQTVGAGDGRLGGGEPREVGEVVALLSQGRADGLDGVGGEADRVGPLHREHRPVRGLVGDLGVEPVRVAVVDPAPLGLLVVARVGDKEVPTLGEAVRHRVVVDDPVLVGDAGVLGVARLHRGDVVGRESLHQGLGVGALDADLTHVRHVEDPGGLPDGGVFGPDGVELHGHLPAAEVGEPRAAVLVDLVQRWSPCGHTGTVGGGK</sequence>
<dbReference type="STRING" id="699431.SY89_00858"/>
<reference evidence="2" key="1">
    <citation type="submission" date="2013-11" db="EMBL/GenBank/DDBJ databases">
        <authorList>
            <person name="Hoang H.T."/>
            <person name="Killian M.L."/>
            <person name="Madson D.M."/>
            <person name="Arruda P.H.E."/>
            <person name="Sun D."/>
            <person name="Schwartz K.J."/>
            <person name="Yoon K."/>
        </authorList>
    </citation>
    <scope>NUCLEOTIDE SEQUENCE [LARGE SCALE GENOMIC DNA]</scope>
    <source>
        <strain evidence="2">CDK2</strain>
    </source>
</reference>
<gene>
    <name evidence="1" type="ORF">SY89_00858</name>
</gene>